<reference evidence="2 3" key="1">
    <citation type="submission" date="2019-08" db="EMBL/GenBank/DDBJ databases">
        <authorList>
            <person name="Peeters C."/>
        </authorList>
    </citation>
    <scope>NUCLEOTIDE SEQUENCE [LARGE SCALE GENOMIC DNA]</scope>
    <source>
        <strain evidence="2 3">LMG 31112</strain>
    </source>
</reference>
<name>A0A5E4XF57_9BURK</name>
<dbReference type="AlphaFoldDB" id="A0A5E4XF57"/>
<dbReference type="Proteomes" id="UP000343317">
    <property type="component" value="Unassembled WGS sequence"/>
</dbReference>
<accession>A0A5E4XF57</accession>
<protein>
    <submittedName>
        <fullName evidence="2">Uncharacterized protein</fullName>
    </submittedName>
</protein>
<evidence type="ECO:0000256" key="1">
    <source>
        <dbReference type="SAM" id="MobiDB-lite"/>
    </source>
</evidence>
<evidence type="ECO:0000313" key="3">
    <source>
        <dbReference type="Proteomes" id="UP000343317"/>
    </source>
</evidence>
<gene>
    <name evidence="2" type="ORF">PHO31112_03830</name>
</gene>
<organism evidence="2 3">
    <name type="scientific">Pandoraea horticolens</name>
    <dbReference type="NCBI Taxonomy" id="2508298"/>
    <lineage>
        <taxon>Bacteria</taxon>
        <taxon>Pseudomonadati</taxon>
        <taxon>Pseudomonadota</taxon>
        <taxon>Betaproteobacteria</taxon>
        <taxon>Burkholderiales</taxon>
        <taxon>Burkholderiaceae</taxon>
        <taxon>Pandoraea</taxon>
    </lineage>
</organism>
<evidence type="ECO:0000313" key="2">
    <source>
        <dbReference type="EMBL" id="VVE34933.1"/>
    </source>
</evidence>
<dbReference type="EMBL" id="CABPSM010000012">
    <property type="protein sequence ID" value="VVE34933.1"/>
    <property type="molecule type" value="Genomic_DNA"/>
</dbReference>
<feature type="region of interest" description="Disordered" evidence="1">
    <location>
        <begin position="1"/>
        <end position="21"/>
    </location>
</feature>
<keyword evidence="3" id="KW-1185">Reference proteome</keyword>
<proteinExistence type="predicted"/>
<sequence>MRVASRRSRVPASGPGAATARVLCPDTPLPGAGAPATHAVVHLSWLQNATGMLRWEESAAYFAGAFSRTLLPAFRSAS</sequence>